<accession>A0A562XCW1</accession>
<gene>
    <name evidence="1" type="ORF">YZ82_07035</name>
</gene>
<reference evidence="1 2" key="1">
    <citation type="submission" date="2019-07" db="EMBL/GenBank/DDBJ databases">
        <title>Rapid identification of Enteric Bacteria from Whole Genome Sequences (WGS) using Average Nucleotide Identity (ANI).</title>
        <authorList>
            <person name="Lane C."/>
        </authorList>
    </citation>
    <scope>NUCLEOTIDE SEQUENCE [LARGE SCALE GENOMIC DNA]</scope>
    <source>
        <strain evidence="1 2">D2411</strain>
    </source>
</reference>
<comment type="caution">
    <text evidence="1">The sequence shown here is derived from an EMBL/GenBank/DDBJ whole genome shotgun (WGS) entry which is preliminary data.</text>
</comment>
<evidence type="ECO:0000313" key="2">
    <source>
        <dbReference type="Proteomes" id="UP000321812"/>
    </source>
</evidence>
<organism evidence="1 2">
    <name type="scientific">Campylobacter hyointestinalis</name>
    <dbReference type="NCBI Taxonomy" id="198"/>
    <lineage>
        <taxon>Bacteria</taxon>
        <taxon>Pseudomonadati</taxon>
        <taxon>Campylobacterota</taxon>
        <taxon>Epsilonproteobacteria</taxon>
        <taxon>Campylobacterales</taxon>
        <taxon>Campylobacteraceae</taxon>
        <taxon>Campylobacter</taxon>
    </lineage>
</organism>
<dbReference type="AlphaFoldDB" id="A0A562XCW1"/>
<dbReference type="RefSeq" id="WP_147497447.1">
    <property type="nucleotide sequence ID" value="NZ_VOAP01000016.1"/>
</dbReference>
<protein>
    <submittedName>
        <fullName evidence="1">Uncharacterized protein</fullName>
    </submittedName>
</protein>
<name>A0A562XCW1_CAMHY</name>
<proteinExistence type="predicted"/>
<evidence type="ECO:0000313" key="1">
    <source>
        <dbReference type="EMBL" id="TWO19835.1"/>
    </source>
</evidence>
<sequence length="182" mass="21273">MKKDLQDFYSFLSEELKCENNGVYEIKEKKGSTFRHIAMKKYGNFFVLKQKDEFKTGLFKDAISSCDFIVVSDDKVYFVELKSNNTEYKNDINPLDKALKQCESSKILFHYLCDAYNMKKSKKLDFKNKEQFICLCPQRANQQKTSTNLTKNNPKLIKIDIACDKNGYSELKLESFKNVSKN</sequence>
<dbReference type="EMBL" id="VOAP01000016">
    <property type="protein sequence ID" value="TWO19835.1"/>
    <property type="molecule type" value="Genomic_DNA"/>
</dbReference>
<dbReference type="Proteomes" id="UP000321812">
    <property type="component" value="Unassembled WGS sequence"/>
</dbReference>